<evidence type="ECO:0000256" key="1">
    <source>
        <dbReference type="ARBA" id="ARBA00022512"/>
    </source>
</evidence>
<keyword evidence="1" id="KW-0134">Cell wall</keyword>
<keyword evidence="7" id="KW-0812">Transmembrane</keyword>
<accession>A0AA36NNT4</accession>
<dbReference type="InterPro" id="IPR013574">
    <property type="entry name" value="Glucan-bd_C/Surface_Ag-I/II_V"/>
</dbReference>
<gene>
    <name evidence="10" type="ordered locus">GALLO_0272</name>
</gene>
<dbReference type="RefSeq" id="WP_012961389.1">
    <property type="nucleotide sequence ID" value="NC_013798.1"/>
</dbReference>
<evidence type="ECO:0000256" key="8">
    <source>
        <dbReference type="SAM" id="SignalP"/>
    </source>
</evidence>
<keyword evidence="2" id="KW-0964">Secreted</keyword>
<dbReference type="Pfam" id="PF08363">
    <property type="entry name" value="GbpC"/>
    <property type="match status" value="1"/>
</dbReference>
<keyword evidence="5" id="KW-0175">Coiled coil</keyword>
<dbReference type="PROSITE" id="PS50847">
    <property type="entry name" value="GRAM_POS_ANCHORING"/>
    <property type="match status" value="1"/>
</dbReference>
<dbReference type="NCBIfam" id="TIGR01167">
    <property type="entry name" value="LPXTG_anchor"/>
    <property type="match status" value="1"/>
</dbReference>
<feature type="coiled-coil region" evidence="5">
    <location>
        <begin position="482"/>
        <end position="607"/>
    </location>
</feature>
<dbReference type="Proteomes" id="UP000001517">
    <property type="component" value="Chromosome"/>
</dbReference>
<dbReference type="InterPro" id="IPR019931">
    <property type="entry name" value="LPXTG_anchor"/>
</dbReference>
<feature type="coiled-coil region" evidence="5">
    <location>
        <begin position="166"/>
        <end position="340"/>
    </location>
</feature>
<evidence type="ECO:0000256" key="4">
    <source>
        <dbReference type="ARBA" id="ARBA00023088"/>
    </source>
</evidence>
<feature type="signal peptide" evidence="8">
    <location>
        <begin position="1"/>
        <end position="36"/>
    </location>
</feature>
<evidence type="ECO:0000256" key="7">
    <source>
        <dbReference type="SAM" id="Phobius"/>
    </source>
</evidence>
<feature type="coiled-coil region" evidence="5">
    <location>
        <begin position="370"/>
        <end position="452"/>
    </location>
</feature>
<dbReference type="EMBL" id="FN597254">
    <property type="protein sequence ID" value="CBI12764.1"/>
    <property type="molecule type" value="Genomic_DNA"/>
</dbReference>
<evidence type="ECO:0000256" key="3">
    <source>
        <dbReference type="ARBA" id="ARBA00022729"/>
    </source>
</evidence>
<feature type="transmembrane region" description="Helical" evidence="7">
    <location>
        <begin position="1008"/>
        <end position="1027"/>
    </location>
</feature>
<feature type="region of interest" description="Disordered" evidence="6">
    <location>
        <begin position="881"/>
        <end position="901"/>
    </location>
</feature>
<dbReference type="KEGG" id="sga:GALLO_0272"/>
<dbReference type="Gene3D" id="2.60.530.10">
    <property type="entry name" value="Major cell-surface adhesin PAc"/>
    <property type="match status" value="1"/>
</dbReference>
<dbReference type="SUPFAM" id="SSF74914">
    <property type="entry name" value="V-region of surface antigen I/II (SA I/II, PAC)"/>
    <property type="match status" value="1"/>
</dbReference>
<evidence type="ECO:0000313" key="11">
    <source>
        <dbReference type="Proteomes" id="UP000001517"/>
    </source>
</evidence>
<dbReference type="NCBIfam" id="TIGR03726">
    <property type="entry name" value="strep_RK_lipo"/>
    <property type="match status" value="1"/>
</dbReference>
<evidence type="ECO:0000256" key="2">
    <source>
        <dbReference type="ARBA" id="ARBA00022525"/>
    </source>
</evidence>
<keyword evidence="3 8" id="KW-0732">Signal</keyword>
<feature type="domain" description="Gram-positive cocci surface proteins LPxTG" evidence="9">
    <location>
        <begin position="998"/>
        <end position="1033"/>
    </location>
</feature>
<feature type="chain" id="PRO_5041297712" evidence="8">
    <location>
        <begin position="37"/>
        <end position="1033"/>
    </location>
</feature>
<sequence>MTTKTNGHGYFRKSKAYGLVCGIALATAFLGAHVSADEVTATQDSTVAQTDVSPSVTTSVEVETPSTDTTPPATGDIDETPKEDTTSSDVTDSTDEVVETPKQETDLKLPEATTPEQEKINQTVEDTKDILDDAGVKVEVNGENHYTDPNEAQADADNQKVEAEKFAETQKAIDEAIKQAQELAQKAGLTVTLKPTTVTSIDEAKAKLAEVQKLIEEATNKLIADKKAETEANKLIEEAKKKAEAAGVVITTTEKQNYDKAEDATADAESQKDKLEAFAQMQQSIDEAIKQAQVLAQKAGLTVNVSTVKVTSIEEAKTKLAEVQKLIEEATNKLIADKKTETEANKLIEEAKKKAEAAGIIITTTEKQHYDKAEDATADAESQKDKLEAFAQMQQSIDEAIKQAQALAQKAGLTVNVSPIKVTSIDAAKVKLAEVQKLIEEATNKLIADKKAETEANKLIEEAKKKAESAGVIITTTEKQHYDKAEDALADAEAQKQKLEEIINAQNSVNKQLQDLMASLNAVTQTITGNKVTVSSIEEANKKLAEIKAKIQAVDKLNAQLKAEYDAEVQRVNEHNAQLKADYEKKLAQYEADKAEYDKKLAEYEANKGKDGYLNQTYVQGLIFKSEADAHVTIVKSDGAIIVNDSTDSHRVVLHQGESVTVTYTNLKNSYYNGVKIDKVVYVYTAKDAVNGLHISNNPNITVTFMSSDFDTDDKNGEQNGSQSSHIGMSIQFFDEKGQVITFNEKNPALIAFNSLNKTEVYAGSGYGESIHNLSSNIKIETIAGSSVIYKDGVLYAGNYNDYVSNGSRFDANPATDPNSYWDGDTQANRWYGAAVGVVSSGDTISFDVVMDAGADAKRHEYGKFWFAFSSDVAAPVLTPPTPPEVPNYKKDPTTPPDYQKVNVPTIQIKTDVHEVGINKTTSIDVQTPQLETTVHEVGVNKTTEMEVETPQLETDVHEVGINKTTEMKVETPQLKMDMHTVAYDKPATPQVVKSSILPTTGDETSTASILVSVVGVFMTLVGLVGVRKRKEN</sequence>
<feature type="region of interest" description="Disordered" evidence="6">
    <location>
        <begin position="44"/>
        <end position="105"/>
    </location>
</feature>
<keyword evidence="7" id="KW-0472">Membrane</keyword>
<reference evidence="10 11" key="1">
    <citation type="journal article" date="2010" name="J. Bacteriol.">
        <title>Genome sequence of Streptococcus gallolyticus: insights into its adaptation to the bovine rumen and its ability to cause endocarditis.</title>
        <authorList>
            <person name="Rusniok C."/>
            <person name="Couve E."/>
            <person name="Da Cunha V."/>
            <person name="El Gana R."/>
            <person name="Zidane N."/>
            <person name="Bouchier C."/>
            <person name="Poyart C."/>
            <person name="Leclercq R."/>
            <person name="Trieu-Cuot P."/>
            <person name="Glaser P."/>
        </authorList>
    </citation>
    <scope>NUCLEOTIDE SEQUENCE [LARGE SCALE GENOMIC DNA]</scope>
    <source>
        <strain evidence="10 11">UCN34</strain>
    </source>
</reference>
<dbReference type="Pfam" id="PF00746">
    <property type="entry name" value="Gram_pos_anchor"/>
    <property type="match status" value="1"/>
</dbReference>
<keyword evidence="4" id="KW-0572">Peptidoglycan-anchor</keyword>
<evidence type="ECO:0000313" key="10">
    <source>
        <dbReference type="EMBL" id="CBI12764.1"/>
    </source>
</evidence>
<dbReference type="InterPro" id="IPR021197">
    <property type="entry name" value="Cross-wall-target_lipo_motif"/>
</dbReference>
<dbReference type="InterPro" id="IPR036234">
    <property type="entry name" value="SA_I/II_PAC_V_sf"/>
</dbReference>
<organism evidence="10 11">
    <name type="scientific">Streptococcus gallolyticus (strain UCN34)</name>
    <dbReference type="NCBI Taxonomy" id="637909"/>
    <lineage>
        <taxon>Bacteria</taxon>
        <taxon>Bacillati</taxon>
        <taxon>Bacillota</taxon>
        <taxon>Bacilli</taxon>
        <taxon>Lactobacillales</taxon>
        <taxon>Streptococcaceae</taxon>
        <taxon>Streptococcus</taxon>
    </lineage>
</organism>
<evidence type="ECO:0000256" key="5">
    <source>
        <dbReference type="SAM" id="Coils"/>
    </source>
</evidence>
<evidence type="ECO:0000256" key="6">
    <source>
        <dbReference type="SAM" id="MobiDB-lite"/>
    </source>
</evidence>
<evidence type="ECO:0000259" key="9">
    <source>
        <dbReference type="PROSITE" id="PS50847"/>
    </source>
</evidence>
<keyword evidence="7" id="KW-1133">Transmembrane helix</keyword>
<protein>
    <submittedName>
        <fullName evidence="10">Transposon related peptidoglycan linked protein (LPXTG motif)</fullName>
    </submittedName>
</protein>
<dbReference type="Gene3D" id="6.10.250.2200">
    <property type="match status" value="1"/>
</dbReference>
<feature type="compositionally biased region" description="Low complexity" evidence="6">
    <location>
        <begin position="50"/>
        <end position="72"/>
    </location>
</feature>
<name>A0AA36NNT4_STRG3</name>
<dbReference type="AlphaFoldDB" id="A0AA36NNT4"/>
<proteinExistence type="predicted"/>